<dbReference type="PROSITE" id="PS50011">
    <property type="entry name" value="PROTEIN_KINASE_DOM"/>
    <property type="match status" value="1"/>
</dbReference>
<dbReference type="EMBL" id="JABFTP020000124">
    <property type="protein sequence ID" value="KAL3279820.1"/>
    <property type="molecule type" value="Genomic_DNA"/>
</dbReference>
<keyword evidence="3" id="KW-0808">Transferase</keyword>
<comment type="catalytic activity">
    <reaction evidence="8">
        <text>L-seryl-[protein] + ATP = O-phospho-L-seryl-[protein] + ADP + H(+)</text>
        <dbReference type="Rhea" id="RHEA:17989"/>
        <dbReference type="Rhea" id="RHEA-COMP:9863"/>
        <dbReference type="Rhea" id="RHEA-COMP:11604"/>
        <dbReference type="ChEBI" id="CHEBI:15378"/>
        <dbReference type="ChEBI" id="CHEBI:29999"/>
        <dbReference type="ChEBI" id="CHEBI:30616"/>
        <dbReference type="ChEBI" id="CHEBI:83421"/>
        <dbReference type="ChEBI" id="CHEBI:456216"/>
        <dbReference type="EC" id="2.7.11.11"/>
    </reaction>
</comment>
<dbReference type="GO" id="GO:0007476">
    <property type="term" value="P:imaginal disc-derived wing morphogenesis"/>
    <property type="evidence" value="ECO:0007669"/>
    <property type="project" value="UniProtKB-ARBA"/>
</dbReference>
<evidence type="ECO:0000256" key="6">
    <source>
        <dbReference type="ARBA" id="ARBA00022840"/>
    </source>
</evidence>
<feature type="binding site" evidence="9">
    <location>
        <position position="69"/>
    </location>
    <ligand>
        <name>ATP</name>
        <dbReference type="ChEBI" id="CHEBI:30616"/>
    </ligand>
</feature>
<dbReference type="FunFam" id="1.10.510.10:FF:000005">
    <property type="entry name" value="cAMP-dependent protein kinase catalytic subunit alpha"/>
    <property type="match status" value="1"/>
</dbReference>
<evidence type="ECO:0000256" key="7">
    <source>
        <dbReference type="ARBA" id="ARBA00047292"/>
    </source>
</evidence>
<evidence type="ECO:0000259" key="11">
    <source>
        <dbReference type="PROSITE" id="PS50011"/>
    </source>
</evidence>
<dbReference type="EC" id="2.7.11.11" evidence="1"/>
<dbReference type="PROSITE" id="PS00108">
    <property type="entry name" value="PROTEIN_KINASE_ST"/>
    <property type="match status" value="1"/>
</dbReference>
<dbReference type="AlphaFoldDB" id="A0ABD2NMI9"/>
<evidence type="ECO:0000256" key="4">
    <source>
        <dbReference type="ARBA" id="ARBA00022741"/>
    </source>
</evidence>
<dbReference type="GO" id="GO:0004691">
    <property type="term" value="F:cAMP-dependent protein kinase activity"/>
    <property type="evidence" value="ECO:0007669"/>
    <property type="project" value="UniProtKB-EC"/>
</dbReference>
<comment type="caution">
    <text evidence="12">The sequence shown here is derived from an EMBL/GenBank/DDBJ whole genome shotgun (WGS) entry which is preliminary data.</text>
</comment>
<dbReference type="GO" id="GO:0005524">
    <property type="term" value="F:ATP binding"/>
    <property type="evidence" value="ECO:0007669"/>
    <property type="project" value="UniProtKB-UniRule"/>
</dbReference>
<dbReference type="Gene3D" id="3.30.200.20">
    <property type="entry name" value="Phosphorylase Kinase, domain 1"/>
    <property type="match status" value="1"/>
</dbReference>
<dbReference type="InterPro" id="IPR011009">
    <property type="entry name" value="Kinase-like_dom_sf"/>
</dbReference>
<name>A0ABD2NMI9_9CUCU</name>
<dbReference type="Pfam" id="PF00069">
    <property type="entry name" value="Pkinase"/>
    <property type="match status" value="1"/>
</dbReference>
<dbReference type="SUPFAM" id="SSF56112">
    <property type="entry name" value="Protein kinase-like (PK-like)"/>
    <property type="match status" value="1"/>
</dbReference>
<feature type="domain" description="Protein kinase" evidence="11">
    <location>
        <begin position="39"/>
        <end position="295"/>
    </location>
</feature>
<comment type="catalytic activity">
    <reaction evidence="7">
        <text>L-threonyl-[protein] + ATP = O-phospho-L-threonyl-[protein] + ADP + H(+)</text>
        <dbReference type="Rhea" id="RHEA:46608"/>
        <dbReference type="Rhea" id="RHEA-COMP:11060"/>
        <dbReference type="Rhea" id="RHEA-COMP:11605"/>
        <dbReference type="ChEBI" id="CHEBI:15378"/>
        <dbReference type="ChEBI" id="CHEBI:30013"/>
        <dbReference type="ChEBI" id="CHEBI:30616"/>
        <dbReference type="ChEBI" id="CHEBI:61977"/>
        <dbReference type="ChEBI" id="CHEBI:456216"/>
        <dbReference type="EC" id="2.7.11.11"/>
    </reaction>
</comment>
<keyword evidence="6 9" id="KW-0067">ATP-binding</keyword>
<evidence type="ECO:0000313" key="12">
    <source>
        <dbReference type="EMBL" id="KAL3279820.1"/>
    </source>
</evidence>
<keyword evidence="13" id="KW-1185">Reference proteome</keyword>
<evidence type="ECO:0000256" key="3">
    <source>
        <dbReference type="ARBA" id="ARBA00022679"/>
    </source>
</evidence>
<dbReference type="InterPro" id="IPR000719">
    <property type="entry name" value="Prot_kinase_dom"/>
</dbReference>
<evidence type="ECO:0000313" key="13">
    <source>
        <dbReference type="Proteomes" id="UP001516400"/>
    </source>
</evidence>
<gene>
    <name evidence="12" type="ORF">HHI36_017326</name>
</gene>
<organism evidence="12 13">
    <name type="scientific">Cryptolaemus montrouzieri</name>
    <dbReference type="NCBI Taxonomy" id="559131"/>
    <lineage>
        <taxon>Eukaryota</taxon>
        <taxon>Metazoa</taxon>
        <taxon>Ecdysozoa</taxon>
        <taxon>Arthropoda</taxon>
        <taxon>Hexapoda</taxon>
        <taxon>Insecta</taxon>
        <taxon>Pterygota</taxon>
        <taxon>Neoptera</taxon>
        <taxon>Endopterygota</taxon>
        <taxon>Coleoptera</taxon>
        <taxon>Polyphaga</taxon>
        <taxon>Cucujiformia</taxon>
        <taxon>Coccinelloidea</taxon>
        <taxon>Coccinellidae</taxon>
        <taxon>Scymninae</taxon>
        <taxon>Scymnini</taxon>
        <taxon>Cryptolaemus</taxon>
    </lineage>
</organism>
<evidence type="ECO:0000256" key="9">
    <source>
        <dbReference type="PROSITE-ProRule" id="PRU10141"/>
    </source>
</evidence>
<keyword evidence="4 9" id="KW-0547">Nucleotide-binding</keyword>
<protein>
    <recommendedName>
        <fullName evidence="1">cAMP-dependent protein kinase</fullName>
        <ecNumber evidence="1">2.7.11.11</ecNumber>
    </recommendedName>
</protein>
<evidence type="ECO:0000256" key="1">
    <source>
        <dbReference type="ARBA" id="ARBA00012444"/>
    </source>
</evidence>
<dbReference type="InterPro" id="IPR008271">
    <property type="entry name" value="Ser/Thr_kinase_AS"/>
</dbReference>
<dbReference type="PANTHER" id="PTHR24353:SF153">
    <property type="entry name" value="CAMP-DEPENDENT PROTEIN KINASE CATALYTIC SUBUNIT 1"/>
    <property type="match status" value="1"/>
</dbReference>
<dbReference type="PROSITE" id="PS00107">
    <property type="entry name" value="PROTEIN_KINASE_ATP"/>
    <property type="match status" value="1"/>
</dbReference>
<reference evidence="12 13" key="1">
    <citation type="journal article" date="2021" name="BMC Biol.">
        <title>Horizontally acquired antibacterial genes associated with adaptive radiation of ladybird beetles.</title>
        <authorList>
            <person name="Li H.S."/>
            <person name="Tang X.F."/>
            <person name="Huang Y.H."/>
            <person name="Xu Z.Y."/>
            <person name="Chen M.L."/>
            <person name="Du X.Y."/>
            <person name="Qiu B.Y."/>
            <person name="Chen P.T."/>
            <person name="Zhang W."/>
            <person name="Slipinski A."/>
            <person name="Escalona H.E."/>
            <person name="Waterhouse R.M."/>
            <person name="Zwick A."/>
            <person name="Pang H."/>
        </authorList>
    </citation>
    <scope>NUCLEOTIDE SEQUENCE [LARGE SCALE GENOMIC DNA]</scope>
    <source>
        <strain evidence="12">SYSU2018</strain>
    </source>
</reference>
<dbReference type="SMART" id="SM00220">
    <property type="entry name" value="S_TKc"/>
    <property type="match status" value="1"/>
</dbReference>
<accession>A0ABD2NMI9</accession>
<sequence length="366" mass="42558">MASIAEMFHPLQAYLHNSKRKFEEKWRRPLVERGKLDDFKILQTLGTGSFGRVMLVKPKKDNNSSYALKMLEKAHVVKTKQVKHTISEIKTMDAFEFPFLITLEYFFKNNVYLCLVMPFINGGEMFSHLRQQKKFSEELTRFYSAQVILAFEYIHYVGIVYRDLKPENILVDKDGYLKLTDYGFCKKIDDQRTYTLCGTPEYLAPEIILSQGYNKSVDWWALGILMFEMAAGYPPFYARDPMKIYEKIVSGKYIPANHFSKSLKDLIGNILQVDRTKRYGVMKDGANDVKRHVFFKDTLWSTILFKTAKPPINNYTDKTDDKGSIDALGEMIIKKSSKNLLLKNFRTLNTICQCLRVQASKNIRVK</sequence>
<keyword evidence="2 10" id="KW-0723">Serine/threonine-protein kinase</keyword>
<comment type="similarity">
    <text evidence="10">Belongs to the protein kinase superfamily.</text>
</comment>
<evidence type="ECO:0000256" key="2">
    <source>
        <dbReference type="ARBA" id="ARBA00022527"/>
    </source>
</evidence>
<dbReference type="Gene3D" id="1.10.510.10">
    <property type="entry name" value="Transferase(Phosphotransferase) domain 1"/>
    <property type="match status" value="1"/>
</dbReference>
<dbReference type="Proteomes" id="UP001516400">
    <property type="component" value="Unassembled WGS sequence"/>
</dbReference>
<evidence type="ECO:0000256" key="10">
    <source>
        <dbReference type="RuleBase" id="RU000304"/>
    </source>
</evidence>
<keyword evidence="5" id="KW-0418">Kinase</keyword>
<evidence type="ECO:0000256" key="8">
    <source>
        <dbReference type="ARBA" id="ARBA00047454"/>
    </source>
</evidence>
<evidence type="ECO:0000256" key="5">
    <source>
        <dbReference type="ARBA" id="ARBA00022777"/>
    </source>
</evidence>
<dbReference type="InterPro" id="IPR017441">
    <property type="entry name" value="Protein_kinase_ATP_BS"/>
</dbReference>
<proteinExistence type="inferred from homology"/>
<dbReference type="PANTHER" id="PTHR24353">
    <property type="entry name" value="CYCLIC NUCLEOTIDE-DEPENDENT PROTEIN KINASE"/>
    <property type="match status" value="1"/>
</dbReference>